<evidence type="ECO:0000256" key="8">
    <source>
        <dbReference type="ARBA" id="ARBA00022833"/>
    </source>
</evidence>
<feature type="region of interest" description="Disordered" evidence="11">
    <location>
        <begin position="1459"/>
        <end position="1504"/>
    </location>
</feature>
<dbReference type="Gene3D" id="2.30.30.40">
    <property type="entry name" value="SH3 Domains"/>
    <property type="match status" value="1"/>
</dbReference>
<evidence type="ECO:0000313" key="15">
    <source>
        <dbReference type="EMBL" id="CEM33896.1"/>
    </source>
</evidence>
<evidence type="ECO:0000259" key="14">
    <source>
        <dbReference type="PROSITE" id="PS51873"/>
    </source>
</evidence>
<dbReference type="PROSITE" id="PS51873">
    <property type="entry name" value="TRIAD"/>
    <property type="match status" value="1"/>
</dbReference>
<dbReference type="CDD" id="cd20335">
    <property type="entry name" value="BRcat_RBR"/>
    <property type="match status" value="1"/>
</dbReference>
<dbReference type="InterPro" id="IPR036028">
    <property type="entry name" value="SH3-like_dom_sf"/>
</dbReference>
<keyword evidence="5" id="KW-0677">Repeat</keyword>
<dbReference type="InterPro" id="IPR013083">
    <property type="entry name" value="Znf_RING/FYVE/PHD"/>
</dbReference>
<evidence type="ECO:0000256" key="4">
    <source>
        <dbReference type="ARBA" id="ARBA00022723"/>
    </source>
</evidence>
<dbReference type="GO" id="GO:0008270">
    <property type="term" value="F:zinc ion binding"/>
    <property type="evidence" value="ECO:0007669"/>
    <property type="project" value="UniProtKB-KW"/>
</dbReference>
<feature type="domain" description="SH3" evidence="12">
    <location>
        <begin position="889"/>
        <end position="980"/>
    </location>
</feature>
<feature type="compositionally biased region" description="Polar residues" evidence="11">
    <location>
        <begin position="547"/>
        <end position="569"/>
    </location>
</feature>
<feature type="region of interest" description="Disordered" evidence="11">
    <location>
        <begin position="1"/>
        <end position="69"/>
    </location>
</feature>
<dbReference type="VEuPathDB" id="CryptoDB:Vbra_18681"/>
<evidence type="ECO:0000256" key="2">
    <source>
        <dbReference type="ARBA" id="ARBA00022443"/>
    </source>
</evidence>
<evidence type="ECO:0000256" key="3">
    <source>
        <dbReference type="ARBA" id="ARBA00022679"/>
    </source>
</evidence>
<evidence type="ECO:0000256" key="11">
    <source>
        <dbReference type="SAM" id="MobiDB-lite"/>
    </source>
</evidence>
<dbReference type="PANTHER" id="PTHR22770">
    <property type="entry name" value="UBIQUITIN CONJUGATING ENZYME 7 INTERACTING PROTEIN-RELATED"/>
    <property type="match status" value="1"/>
</dbReference>
<keyword evidence="3" id="KW-0808">Transferase</keyword>
<dbReference type="Gene3D" id="1.20.120.1750">
    <property type="match status" value="1"/>
</dbReference>
<name>A0A0G4GTQ9_VITBC</name>
<dbReference type="GO" id="GO:0043130">
    <property type="term" value="F:ubiquitin binding"/>
    <property type="evidence" value="ECO:0007669"/>
    <property type="project" value="TreeGrafter"/>
</dbReference>
<feature type="domain" description="HTH CENPB-type" evidence="13">
    <location>
        <begin position="132"/>
        <end position="206"/>
    </location>
</feature>
<dbReference type="STRING" id="1169540.A0A0G4GTQ9"/>
<dbReference type="GO" id="GO:0097039">
    <property type="term" value="P:protein linear polyubiquitination"/>
    <property type="evidence" value="ECO:0007669"/>
    <property type="project" value="TreeGrafter"/>
</dbReference>
<dbReference type="EMBL" id="CDMY01000801">
    <property type="protein sequence ID" value="CEM33896.1"/>
    <property type="molecule type" value="Genomic_DNA"/>
</dbReference>
<dbReference type="GO" id="GO:0004842">
    <property type="term" value="F:ubiquitin-protein transferase activity"/>
    <property type="evidence" value="ECO:0007669"/>
    <property type="project" value="TreeGrafter"/>
</dbReference>
<dbReference type="CDD" id="cd22584">
    <property type="entry name" value="Rcat_RBR_unk"/>
    <property type="match status" value="1"/>
</dbReference>
<feature type="domain" description="RING-type" evidence="14">
    <location>
        <begin position="1238"/>
        <end position="1447"/>
    </location>
</feature>
<feature type="compositionally biased region" description="Low complexity" evidence="11">
    <location>
        <begin position="310"/>
        <end position="329"/>
    </location>
</feature>
<evidence type="ECO:0000259" key="13">
    <source>
        <dbReference type="PROSITE" id="PS51253"/>
    </source>
</evidence>
<feature type="compositionally biased region" description="Polar residues" evidence="11">
    <location>
        <begin position="291"/>
        <end position="306"/>
    </location>
</feature>
<keyword evidence="4" id="KW-0479">Metal-binding</keyword>
<dbReference type="InParanoid" id="A0A0G4GTQ9"/>
<dbReference type="GO" id="GO:0003677">
    <property type="term" value="F:DNA binding"/>
    <property type="evidence" value="ECO:0007669"/>
    <property type="project" value="UniProtKB-KW"/>
</dbReference>
<dbReference type="Gene3D" id="1.10.10.60">
    <property type="entry name" value="Homeodomain-like"/>
    <property type="match status" value="1"/>
</dbReference>
<keyword evidence="2 10" id="KW-0728">SH3 domain</keyword>
<sequence length="1543" mass="167218">MAQHGQDLVGLGVPDTPSDNTDREGHPQVATGQRGSSRDRTESLPPSVPTIRATKPRSSQVTAEKAGEKAGEVTIGERLRLVDEFMRLKQDGCDISMPQFATMRKIDLSQFRSWYYAIKKQREAGKLVTDLTRKRNRQPKYLEIDNEMLQWMAKQEDPATVPPADIRAESLEVAKRLGIEVGGNGFSASDSWIKGFQKRCQQSFGLNGQTAAAAAAAQADKCTGERTSKDEEDTEDSTHGNPLPEGCGPCPLSAAPFPACGPPPLIAGSSAPASATEQQIHSPHRHLPADPQSTLLTPSLGSQQSDPLEGAVVQQASASASAPATAAGVRSDLNGLSEQDQVRDEKRSHVAAAAAAAHSANCDENPPPNTQTPTPSTREGGRLSDSIAHVAGNGVVVTGTPVPSPPVQVREGNGAAGLARERPPQTVSPNEQTHDIDRSNEPDKRRASSTSREPAASAAYTRDVQMGGEDGAGRQSQCSEGNNMDVEKHGPDREEKRGALVRPKRPPPSSRSGSSSKGASTNIDPRPSQVDADTGRRQQPPKKKLDTGNQLASAPSNSNYDSRRQPTPTGFTLVAQGLRQTGQGLLKVAHDLLHLELRRVPGSQTAINVAVLLVAVLLLGCGFTGAVLVGLAIVLTLSIPYSVHTQREGTAPQVTDQQLGPLTVADDHSFMTGVNSGEARPSPPVDQQSGPSSVMAESVSCRLDEDHGTNCPDGTAPETVLAPPNSSATNESDTQQQTRKADVYELRRQSPALPPARVSGSDGVVLELFGVSSLLVSLKGLSSTVPLTEQVVVQAIDHQLPFIASAIYKNREAIDQREEEIFGQLGESMKELLNRLKPHVAELDQDVKNALNRLAKKINGGAAAASFALSESVRGFFHSFMLIPSEKWDPLLQTVAAWTVELFTRCPTSCELPITADMYPPSHQDGCQSALLLLSRGDRVSVTDTDSRSTKGWMYGTCIKGAKTGHTGWFPCTIVTFDHHNNDEEKQRKQYHSSCSSLAACRSHHNQIDFADMERRIRVEKSIGPIASLGLETSSLRMFNEMDDVYVDFNGRTGLVKIITTVEQLVRVEKNLLDNERWLKETADRETHHHSYAPGTRVIIGSGGYVKRVLLPDQFNELKVSLTRQTNTDHLTALRQEVKMCLIQQAVTEFSLQVRQSCLLVSFDTSAALGVHANHLRAFLQQKSLSGHVEVVVPHGAEATGPGAGGMGVQDTPLVQGDPTLEDMTNTRTYHFRPASVPLPECPICLCEVEEEEVGLRLFCGHTYHQECLANQIHHVKEGHVPVVCHQHGCGSPVSLPEIRRALKGDRELMESFFKAASQHYINANSRTRFGVCLTADCPQIYSLEDRDVKPIFRCNVCKGVLCKTCCRSHDETLTCEEFNTVDPTSVLLKYLASLPGGGLLCPKCGVGIERSGGCKFVRCRCGTDLCILCGYVCRTTHEEHSCIDAGFSFLPEPTCGDRAGHLQQGPQPRLHDRGESVPGKDQADHQGPDRPAHPPEPAAGRLRLDIRDGHVPGDGYVVFRRQQVRLWKLWDMATRAEVLSQP</sequence>
<dbReference type="Proteomes" id="UP000041254">
    <property type="component" value="Unassembled WGS sequence"/>
</dbReference>
<dbReference type="Gene3D" id="3.30.40.10">
    <property type="entry name" value="Zinc/RING finger domain, C3HC4 (zinc finger)"/>
    <property type="match status" value="1"/>
</dbReference>
<accession>A0A0G4GTQ9</accession>
<proteinExistence type="predicted"/>
<dbReference type="PANTHER" id="PTHR22770:SF13">
    <property type="entry name" value="RING-TYPE DOMAIN-CONTAINING PROTEIN"/>
    <property type="match status" value="1"/>
</dbReference>
<dbReference type="InterPro" id="IPR006600">
    <property type="entry name" value="HTH_CenpB_DNA-bd_dom"/>
</dbReference>
<evidence type="ECO:0000256" key="1">
    <source>
        <dbReference type="ARBA" id="ARBA00004906"/>
    </source>
</evidence>
<keyword evidence="8" id="KW-0862">Zinc</keyword>
<dbReference type="PROSITE" id="PS50002">
    <property type="entry name" value="SH3"/>
    <property type="match status" value="1"/>
</dbReference>
<dbReference type="SUPFAM" id="SSF50044">
    <property type="entry name" value="SH3-domain"/>
    <property type="match status" value="1"/>
</dbReference>
<keyword evidence="6" id="KW-0863">Zinc-finger</keyword>
<comment type="pathway">
    <text evidence="1">Protein modification; protein ubiquitination.</text>
</comment>
<feature type="region of interest" description="Disordered" evidence="11">
    <location>
        <begin position="219"/>
        <end position="569"/>
    </location>
</feature>
<feature type="region of interest" description="Disordered" evidence="11">
    <location>
        <begin position="669"/>
        <end position="741"/>
    </location>
</feature>
<dbReference type="GO" id="GO:0000151">
    <property type="term" value="C:ubiquitin ligase complex"/>
    <property type="evidence" value="ECO:0007669"/>
    <property type="project" value="TreeGrafter"/>
</dbReference>
<dbReference type="InterPro" id="IPR001452">
    <property type="entry name" value="SH3_domain"/>
</dbReference>
<feature type="compositionally biased region" description="Basic and acidic residues" evidence="11">
    <location>
        <begin position="1482"/>
        <end position="1494"/>
    </location>
</feature>
<evidence type="ECO:0000259" key="12">
    <source>
        <dbReference type="PROSITE" id="PS50002"/>
    </source>
</evidence>
<keyword evidence="7" id="KW-0833">Ubl conjugation pathway</keyword>
<protein>
    <recommendedName>
        <fullName evidence="17">RING-type domain-containing protein</fullName>
    </recommendedName>
</protein>
<evidence type="ECO:0000313" key="16">
    <source>
        <dbReference type="Proteomes" id="UP000041254"/>
    </source>
</evidence>
<evidence type="ECO:0000256" key="7">
    <source>
        <dbReference type="ARBA" id="ARBA00022786"/>
    </source>
</evidence>
<reference evidence="15 16" key="1">
    <citation type="submission" date="2014-11" db="EMBL/GenBank/DDBJ databases">
        <authorList>
            <person name="Zhu J."/>
            <person name="Qi W."/>
            <person name="Song R."/>
        </authorList>
    </citation>
    <scope>NUCLEOTIDE SEQUENCE [LARGE SCALE GENOMIC DNA]</scope>
</reference>
<dbReference type="PROSITE" id="PS51253">
    <property type="entry name" value="HTH_CENPB"/>
    <property type="match status" value="1"/>
</dbReference>
<feature type="compositionally biased region" description="Basic and acidic residues" evidence="11">
    <location>
        <begin position="485"/>
        <end position="498"/>
    </location>
</feature>
<feature type="compositionally biased region" description="Polar residues" evidence="11">
    <location>
        <begin position="271"/>
        <end position="281"/>
    </location>
</feature>
<organism evidence="15 16">
    <name type="scientific">Vitrella brassicaformis (strain CCMP3155)</name>
    <dbReference type="NCBI Taxonomy" id="1169540"/>
    <lineage>
        <taxon>Eukaryota</taxon>
        <taxon>Sar</taxon>
        <taxon>Alveolata</taxon>
        <taxon>Colpodellida</taxon>
        <taxon>Vitrellaceae</taxon>
        <taxon>Vitrella</taxon>
    </lineage>
</organism>
<evidence type="ECO:0000256" key="9">
    <source>
        <dbReference type="ARBA" id="ARBA00023125"/>
    </source>
</evidence>
<dbReference type="CDD" id="cd16448">
    <property type="entry name" value="RING-H2"/>
    <property type="match status" value="1"/>
</dbReference>
<keyword evidence="9" id="KW-0238">DNA-binding</keyword>
<dbReference type="InterPro" id="IPR051628">
    <property type="entry name" value="LUBAC_E3_Ligases"/>
</dbReference>
<feature type="compositionally biased region" description="Basic and acidic residues" evidence="11">
    <location>
        <begin position="432"/>
        <end position="446"/>
    </location>
</feature>
<dbReference type="GO" id="GO:0043161">
    <property type="term" value="P:proteasome-mediated ubiquitin-dependent protein catabolic process"/>
    <property type="evidence" value="ECO:0007669"/>
    <property type="project" value="TreeGrafter"/>
</dbReference>
<evidence type="ECO:0000256" key="5">
    <source>
        <dbReference type="ARBA" id="ARBA00022737"/>
    </source>
</evidence>
<dbReference type="SUPFAM" id="SSF57850">
    <property type="entry name" value="RING/U-box"/>
    <property type="match status" value="2"/>
</dbReference>
<dbReference type="InterPro" id="IPR044066">
    <property type="entry name" value="TRIAD_supradom"/>
</dbReference>
<evidence type="ECO:0008006" key="17">
    <source>
        <dbReference type="Google" id="ProtNLM"/>
    </source>
</evidence>
<evidence type="ECO:0000256" key="10">
    <source>
        <dbReference type="PROSITE-ProRule" id="PRU00192"/>
    </source>
</evidence>
<gene>
    <name evidence="15" type="ORF">Vbra_18681</name>
</gene>
<evidence type="ECO:0000256" key="6">
    <source>
        <dbReference type="ARBA" id="ARBA00022771"/>
    </source>
</evidence>
<feature type="compositionally biased region" description="Polar residues" evidence="11">
    <location>
        <begin position="724"/>
        <end position="738"/>
    </location>
</feature>
<keyword evidence="16" id="KW-1185">Reference proteome</keyword>